<keyword evidence="1" id="KW-0732">Signal</keyword>
<gene>
    <name evidence="2" type="ordered locus">Oweho_3481</name>
</gene>
<feature type="signal peptide" evidence="1">
    <location>
        <begin position="1"/>
        <end position="21"/>
    </location>
</feature>
<name>G8R6G7_OWEHD</name>
<dbReference type="RefSeq" id="WP_014203777.1">
    <property type="nucleotide sequence ID" value="NC_016599.1"/>
</dbReference>
<keyword evidence="3" id="KW-1185">Reference proteome</keyword>
<dbReference type="STRING" id="926562.Oweho_3481"/>
<dbReference type="AlphaFoldDB" id="G8R6G7"/>
<proteinExistence type="predicted"/>
<dbReference type="EMBL" id="CP003156">
    <property type="protein sequence ID" value="AEV34430.1"/>
    <property type="molecule type" value="Genomic_DNA"/>
</dbReference>
<sequence>MFKLKLIATAALLSTALTVIGQVKGNYDYRANSSIATMREASSNQNYGLINMPALGDLTFSIKGLYNAPADSYLAIFTSTQVGETQREANDLLRAKIDSIRSGVLRKSGDVEMFVDMISFVPLYETQAAKKIFSKTTYNEIPIGFELKKNLHFKYSDPKVLEYLVTICAENEIYDLVRVDYFIEDIDKKKDKMIMKAEGMLKQKILRHGQLTNEDYKDKDRQMTEGFLIHLPHEQYQSYTVFSSNAMYVKQSGAVNVAPKSTSQFYMPKFNKNYDFVLNPSMLEPVVQIEYEVKMRLVPKPEKPKEKKEPKEVVKEKIEKQIFWVTPTGDIKQLNF</sequence>
<protein>
    <recommendedName>
        <fullName evidence="4">DUF541 domain-containing protein</fullName>
    </recommendedName>
</protein>
<dbReference type="Proteomes" id="UP000005631">
    <property type="component" value="Chromosome"/>
</dbReference>
<evidence type="ECO:0000256" key="1">
    <source>
        <dbReference type="SAM" id="SignalP"/>
    </source>
</evidence>
<dbReference type="eggNOG" id="COG2968">
    <property type="taxonomic scope" value="Bacteria"/>
</dbReference>
<accession>G8R6G7</accession>
<dbReference type="OrthoDB" id="1228710at2"/>
<organism evidence="2 3">
    <name type="scientific">Owenweeksia hongkongensis (strain DSM 17368 / CIP 108786 / JCM 12287 / NRRL B-23963 / UST20020801)</name>
    <dbReference type="NCBI Taxonomy" id="926562"/>
    <lineage>
        <taxon>Bacteria</taxon>
        <taxon>Pseudomonadati</taxon>
        <taxon>Bacteroidota</taxon>
        <taxon>Flavobacteriia</taxon>
        <taxon>Flavobacteriales</taxon>
        <taxon>Owenweeksiaceae</taxon>
        <taxon>Owenweeksia</taxon>
    </lineage>
</organism>
<dbReference type="KEGG" id="oho:Oweho_3481"/>
<evidence type="ECO:0000313" key="3">
    <source>
        <dbReference type="Proteomes" id="UP000005631"/>
    </source>
</evidence>
<reference evidence="2 3" key="1">
    <citation type="journal article" date="2012" name="Stand. Genomic Sci.">
        <title>Genome sequence of the orange-pigmented seawater bacterium Owenweeksia hongkongensis type strain (UST20020801(T)).</title>
        <authorList>
            <person name="Riedel T."/>
            <person name="Held B."/>
            <person name="Nolan M."/>
            <person name="Lucas S."/>
            <person name="Lapidus A."/>
            <person name="Tice H."/>
            <person name="Del Rio T.G."/>
            <person name="Cheng J.F."/>
            <person name="Han C."/>
            <person name="Tapia R."/>
            <person name="Goodwin L.A."/>
            <person name="Pitluck S."/>
            <person name="Liolios K."/>
            <person name="Mavromatis K."/>
            <person name="Pagani I."/>
            <person name="Ivanova N."/>
            <person name="Mikhailova N."/>
            <person name="Pati A."/>
            <person name="Chen A."/>
            <person name="Palaniappan K."/>
            <person name="Rohde M."/>
            <person name="Tindall B.J."/>
            <person name="Detter J.C."/>
            <person name="Goker M."/>
            <person name="Woyke T."/>
            <person name="Bristow J."/>
            <person name="Eisen J.A."/>
            <person name="Markowitz V."/>
            <person name="Hugenholtz P."/>
            <person name="Klenk H.P."/>
            <person name="Kyrpides N.C."/>
        </authorList>
    </citation>
    <scope>NUCLEOTIDE SEQUENCE</scope>
    <source>
        <strain evidence="3">DSM 17368 / JCM 12287 / NRRL B-23963</strain>
    </source>
</reference>
<dbReference type="HOGENOM" id="CLU_070031_0_0_10"/>
<evidence type="ECO:0008006" key="4">
    <source>
        <dbReference type="Google" id="ProtNLM"/>
    </source>
</evidence>
<evidence type="ECO:0000313" key="2">
    <source>
        <dbReference type="EMBL" id="AEV34430.1"/>
    </source>
</evidence>
<feature type="chain" id="PRO_5003515505" description="DUF541 domain-containing protein" evidence="1">
    <location>
        <begin position="22"/>
        <end position="336"/>
    </location>
</feature>